<dbReference type="Pfam" id="PF00072">
    <property type="entry name" value="Response_reg"/>
    <property type="match status" value="1"/>
</dbReference>
<dbReference type="PANTHER" id="PTHR45339">
    <property type="entry name" value="HYBRID SIGNAL TRANSDUCTION HISTIDINE KINASE J"/>
    <property type="match status" value="1"/>
</dbReference>
<dbReference type="RefSeq" id="WP_068836347.1">
    <property type="nucleotide sequence ID" value="NZ_BMXC01000001.1"/>
</dbReference>
<proteinExistence type="predicted"/>
<dbReference type="STRING" id="388950.GCA_001611675_00103"/>
<dbReference type="OrthoDB" id="9797097at2"/>
<keyword evidence="6" id="KW-0067">ATP-binding</keyword>
<feature type="domain" description="HPt" evidence="13">
    <location>
        <begin position="356"/>
        <end position="454"/>
    </location>
</feature>
<evidence type="ECO:0000256" key="3">
    <source>
        <dbReference type="ARBA" id="ARBA00022553"/>
    </source>
</evidence>
<dbReference type="SUPFAM" id="SSF47226">
    <property type="entry name" value="Histidine-containing phosphotransfer domain, HPT domain"/>
    <property type="match status" value="1"/>
</dbReference>
<comment type="subcellular location">
    <subcellularLocation>
        <location evidence="1">Cell membrane</location>
        <topology evidence="1">Multi-pass membrane protein</topology>
    </subcellularLocation>
</comment>
<dbReference type="CDD" id="cd17546">
    <property type="entry name" value="REC_hyHK_CKI1_RcsC-like"/>
    <property type="match status" value="1"/>
</dbReference>
<evidence type="ECO:0000313" key="14">
    <source>
        <dbReference type="EMBL" id="SFU47710.1"/>
    </source>
</evidence>
<dbReference type="GO" id="GO:0005524">
    <property type="term" value="F:ATP binding"/>
    <property type="evidence" value="ECO:0007669"/>
    <property type="project" value="UniProtKB-KW"/>
</dbReference>
<dbReference type="SUPFAM" id="SSF52172">
    <property type="entry name" value="CheY-like"/>
    <property type="match status" value="1"/>
</dbReference>
<evidence type="ECO:0000256" key="4">
    <source>
        <dbReference type="ARBA" id="ARBA00022692"/>
    </source>
</evidence>
<evidence type="ECO:0000256" key="6">
    <source>
        <dbReference type="ARBA" id="ARBA00022840"/>
    </source>
</evidence>
<evidence type="ECO:0000256" key="7">
    <source>
        <dbReference type="ARBA" id="ARBA00022989"/>
    </source>
</evidence>
<dbReference type="Gene3D" id="3.30.450.20">
    <property type="entry name" value="PAS domain"/>
    <property type="match status" value="1"/>
</dbReference>
<evidence type="ECO:0000256" key="8">
    <source>
        <dbReference type="ARBA" id="ARBA00023012"/>
    </source>
</evidence>
<dbReference type="InterPro" id="IPR035965">
    <property type="entry name" value="PAS-like_dom_sf"/>
</dbReference>
<evidence type="ECO:0000256" key="1">
    <source>
        <dbReference type="ARBA" id="ARBA00004651"/>
    </source>
</evidence>
<dbReference type="InterPro" id="IPR001789">
    <property type="entry name" value="Sig_transdc_resp-reg_receiver"/>
</dbReference>
<dbReference type="InterPro" id="IPR036641">
    <property type="entry name" value="HPT_dom_sf"/>
</dbReference>
<keyword evidence="3 11" id="KW-0597">Phosphoprotein</keyword>
<evidence type="ECO:0000313" key="15">
    <source>
        <dbReference type="Proteomes" id="UP000182491"/>
    </source>
</evidence>
<feature type="modified residue" description="Phosphohistidine" evidence="10">
    <location>
        <position position="395"/>
    </location>
</feature>
<accession>A0A1I7GGV8</accession>
<gene>
    <name evidence="14" type="ORF">SAMN04487941_1004</name>
</gene>
<dbReference type="InterPro" id="IPR008207">
    <property type="entry name" value="Sig_transdc_His_kin_Hpt_dom"/>
</dbReference>
<dbReference type="GO" id="GO:0005886">
    <property type="term" value="C:plasma membrane"/>
    <property type="evidence" value="ECO:0007669"/>
    <property type="project" value="UniProtKB-SubCell"/>
</dbReference>
<keyword evidence="4" id="KW-0812">Transmembrane</keyword>
<feature type="modified residue" description="4-aspartylphosphate" evidence="11">
    <location>
        <position position="258"/>
    </location>
</feature>
<dbReference type="AlphaFoldDB" id="A0A1I7GGV8"/>
<keyword evidence="5" id="KW-0547">Nucleotide-binding</keyword>
<evidence type="ECO:0000259" key="13">
    <source>
        <dbReference type="PROSITE" id="PS50894"/>
    </source>
</evidence>
<sequence>MELTKQVLEANPNPIYIKNRQGKIVIANAAFAKMHKVPLPTLLAEGKLPNDYAFERDLEVMESNSPASFEESYRTDSESKTWYHTIKNAIVLENGERYLISVSFDISSCKNALQAAASQPEAQETYLNEVRQELSASAQAILSMANHLRKQGLSKDQEAHLNALLSIAGKLPDIPQNALLKAKAPDEQRVQQQPLPEEQNGHGNLKGVRVLLAEDEPTDLLLASRLLRSWGVLLDVASSSELILKQAREKPYDLILMDVGLKDEEGYTSSYHIKHLPYPNQSTPIVAFTAQNVHIDSKRYRQAGFQDLLFKPYGEKDLYQVICRNTGRSGSSENGAARPAQQALYDFSGLGSLMDDPMFVRKMQLLFVNSVPQQLTSLADAIYSENWGSVGHITHRLRSIFSNIRVHKATDVLKEIEQNAASALNIAANHTLLSTLYSITNAIVADFEEQLQANPCATT</sequence>
<keyword evidence="8" id="KW-0902">Two-component regulatory system</keyword>
<keyword evidence="7" id="KW-1133">Transmembrane helix</keyword>
<evidence type="ECO:0000259" key="12">
    <source>
        <dbReference type="PROSITE" id="PS50110"/>
    </source>
</evidence>
<dbReference type="PROSITE" id="PS50894">
    <property type="entry name" value="HPT"/>
    <property type="match status" value="1"/>
</dbReference>
<protein>
    <submittedName>
        <fullName evidence="14">CheY chemotaxis protein or a CheY-like REC (Receiver) domain</fullName>
    </submittedName>
</protein>
<dbReference type="Gene3D" id="3.40.50.2300">
    <property type="match status" value="1"/>
</dbReference>
<evidence type="ECO:0000256" key="5">
    <source>
        <dbReference type="ARBA" id="ARBA00022741"/>
    </source>
</evidence>
<dbReference type="SMART" id="SM00448">
    <property type="entry name" value="REC"/>
    <property type="match status" value="1"/>
</dbReference>
<evidence type="ECO:0000256" key="2">
    <source>
        <dbReference type="ARBA" id="ARBA00022475"/>
    </source>
</evidence>
<dbReference type="SUPFAM" id="SSF55785">
    <property type="entry name" value="PYP-like sensor domain (PAS domain)"/>
    <property type="match status" value="1"/>
</dbReference>
<keyword evidence="9" id="KW-0472">Membrane</keyword>
<evidence type="ECO:0000256" key="10">
    <source>
        <dbReference type="PROSITE-ProRule" id="PRU00110"/>
    </source>
</evidence>
<dbReference type="Proteomes" id="UP000182491">
    <property type="component" value="Unassembled WGS sequence"/>
</dbReference>
<organism evidence="14 15">
    <name type="scientific">Pontibacter akesuensis</name>
    <dbReference type="NCBI Taxonomy" id="388950"/>
    <lineage>
        <taxon>Bacteria</taxon>
        <taxon>Pseudomonadati</taxon>
        <taxon>Bacteroidota</taxon>
        <taxon>Cytophagia</taxon>
        <taxon>Cytophagales</taxon>
        <taxon>Hymenobacteraceae</taxon>
        <taxon>Pontibacter</taxon>
    </lineage>
</organism>
<name>A0A1I7GGV8_9BACT</name>
<dbReference type="InterPro" id="IPR011006">
    <property type="entry name" value="CheY-like_superfamily"/>
</dbReference>
<reference evidence="15" key="1">
    <citation type="submission" date="2016-10" db="EMBL/GenBank/DDBJ databases">
        <authorList>
            <person name="Varghese N."/>
        </authorList>
    </citation>
    <scope>NUCLEOTIDE SEQUENCE [LARGE SCALE GENOMIC DNA]</scope>
    <source>
        <strain evidence="15">DSM 18820</strain>
    </source>
</reference>
<dbReference type="Gene3D" id="1.20.120.160">
    <property type="entry name" value="HPT domain"/>
    <property type="match status" value="1"/>
</dbReference>
<dbReference type="PROSITE" id="PS50110">
    <property type="entry name" value="RESPONSE_REGULATORY"/>
    <property type="match status" value="1"/>
</dbReference>
<dbReference type="PANTHER" id="PTHR45339:SF1">
    <property type="entry name" value="HYBRID SIGNAL TRANSDUCTION HISTIDINE KINASE J"/>
    <property type="match status" value="1"/>
</dbReference>
<dbReference type="GO" id="GO:0000160">
    <property type="term" value="P:phosphorelay signal transduction system"/>
    <property type="evidence" value="ECO:0007669"/>
    <property type="project" value="UniProtKB-KW"/>
</dbReference>
<dbReference type="GO" id="GO:0004672">
    <property type="term" value="F:protein kinase activity"/>
    <property type="evidence" value="ECO:0007669"/>
    <property type="project" value="UniProtKB-ARBA"/>
</dbReference>
<feature type="domain" description="Response regulatory" evidence="12">
    <location>
        <begin position="209"/>
        <end position="326"/>
    </location>
</feature>
<evidence type="ECO:0000256" key="11">
    <source>
        <dbReference type="PROSITE-ProRule" id="PRU00169"/>
    </source>
</evidence>
<dbReference type="EMBL" id="FPCA01000001">
    <property type="protein sequence ID" value="SFU47710.1"/>
    <property type="molecule type" value="Genomic_DNA"/>
</dbReference>
<evidence type="ECO:0000256" key="9">
    <source>
        <dbReference type="ARBA" id="ARBA00023136"/>
    </source>
</evidence>
<keyword evidence="15" id="KW-1185">Reference proteome</keyword>
<keyword evidence="2" id="KW-1003">Cell membrane</keyword>